<feature type="transmembrane region" description="Helical" evidence="2">
    <location>
        <begin position="181"/>
        <end position="202"/>
    </location>
</feature>
<evidence type="ECO:0000313" key="4">
    <source>
        <dbReference type="Proteomes" id="UP000286931"/>
    </source>
</evidence>
<evidence type="ECO:0000256" key="1">
    <source>
        <dbReference type="SAM" id="MobiDB-lite"/>
    </source>
</evidence>
<keyword evidence="2" id="KW-1133">Transmembrane helix</keyword>
<feature type="transmembrane region" description="Helical" evidence="2">
    <location>
        <begin position="235"/>
        <end position="257"/>
    </location>
</feature>
<dbReference type="AlphaFoldDB" id="A0A401YHG0"/>
<dbReference type="Pfam" id="PF22564">
    <property type="entry name" value="HAAS"/>
    <property type="match status" value="1"/>
</dbReference>
<name>A0A401YHG0_9ACTN</name>
<dbReference type="RefSeq" id="WP_126636245.1">
    <property type="nucleotide sequence ID" value="NZ_BIFH01000015.1"/>
</dbReference>
<feature type="compositionally biased region" description="Pro residues" evidence="1">
    <location>
        <begin position="400"/>
        <end position="413"/>
    </location>
</feature>
<feature type="compositionally biased region" description="Low complexity" evidence="1">
    <location>
        <begin position="414"/>
        <end position="445"/>
    </location>
</feature>
<keyword evidence="4" id="KW-1185">Reference proteome</keyword>
<organism evidence="3 4">
    <name type="scientific">Embleya hyalina</name>
    <dbReference type="NCBI Taxonomy" id="516124"/>
    <lineage>
        <taxon>Bacteria</taxon>
        <taxon>Bacillati</taxon>
        <taxon>Actinomycetota</taxon>
        <taxon>Actinomycetes</taxon>
        <taxon>Kitasatosporales</taxon>
        <taxon>Streptomycetaceae</taxon>
        <taxon>Embleya</taxon>
    </lineage>
</organism>
<dbReference type="OrthoDB" id="5185521at2"/>
<feature type="transmembrane region" description="Helical" evidence="2">
    <location>
        <begin position="96"/>
        <end position="114"/>
    </location>
</feature>
<keyword evidence="2" id="KW-0472">Membrane</keyword>
<dbReference type="EMBL" id="BIFH01000015">
    <property type="protein sequence ID" value="GCD94007.1"/>
    <property type="molecule type" value="Genomic_DNA"/>
</dbReference>
<feature type="compositionally biased region" description="Polar residues" evidence="1">
    <location>
        <begin position="452"/>
        <end position="462"/>
    </location>
</feature>
<feature type="region of interest" description="Disordered" evidence="1">
    <location>
        <begin position="382"/>
        <end position="462"/>
    </location>
</feature>
<sequence length="462" mass="48414">MKDTALHPVAADYRVEVARILADLPAVEAEEILDDVEVNLSEVVAELDGAVTSDALRARLGTPHEYAAELRAAAGYPPLTPAGDGGRLRGVGKVELLMLGLLVALGAAFVTGVALGSQQDSQERWWIFPCVLALAVEAVNALWLRGRERGLPEVAALSVSRRARALGASLRTGRFAEPVRFLTSLQSAWWVARALVVSLLAWVITGGVWWPVAVGLLALVASLWLGSRSRHDRRLVWLAVPLNAMVVGLGIGMVSAGQFEPGEVVRMEPMGSNHPSYFNSWDGHPLDSSTLMGTLDGNPLQNIYPFDAQGRPLKDVLLFDQNGRQLGLYSGFSNYGCTRDGRPAVPNRESLPFPQPRVEPNQGAPGCRIVEGTAPFTIAIPVRPGQAPQSSTPPSAGVPGNPPATVPSTPPGSAPGSAPGTAPGAAPGTTRQQPPAASAGAPSTRPEGEAQTPGNQPGESGS</sequence>
<reference evidence="3 4" key="1">
    <citation type="submission" date="2018-12" db="EMBL/GenBank/DDBJ databases">
        <title>Draft genome sequence of Embleya hyalina NBRC 13850T.</title>
        <authorList>
            <person name="Komaki H."/>
            <person name="Hosoyama A."/>
            <person name="Kimura A."/>
            <person name="Ichikawa N."/>
            <person name="Tamura T."/>
        </authorList>
    </citation>
    <scope>NUCLEOTIDE SEQUENCE [LARGE SCALE GENOMIC DNA]</scope>
    <source>
        <strain evidence="3 4">NBRC 13850</strain>
    </source>
</reference>
<dbReference type="Proteomes" id="UP000286931">
    <property type="component" value="Unassembled WGS sequence"/>
</dbReference>
<evidence type="ECO:0000256" key="2">
    <source>
        <dbReference type="SAM" id="Phobius"/>
    </source>
</evidence>
<gene>
    <name evidence="3" type="ORF">EHYA_01663</name>
</gene>
<protein>
    <submittedName>
        <fullName evidence="3">Uncharacterized protein</fullName>
    </submittedName>
</protein>
<feature type="transmembrane region" description="Helical" evidence="2">
    <location>
        <begin position="208"/>
        <end position="226"/>
    </location>
</feature>
<evidence type="ECO:0000313" key="3">
    <source>
        <dbReference type="EMBL" id="GCD94007.1"/>
    </source>
</evidence>
<proteinExistence type="predicted"/>
<feature type="transmembrane region" description="Helical" evidence="2">
    <location>
        <begin position="126"/>
        <end position="144"/>
    </location>
</feature>
<keyword evidence="2" id="KW-0812">Transmembrane</keyword>
<feature type="region of interest" description="Disordered" evidence="1">
    <location>
        <begin position="340"/>
        <end position="369"/>
    </location>
</feature>
<comment type="caution">
    <text evidence="3">The sequence shown here is derived from an EMBL/GenBank/DDBJ whole genome shotgun (WGS) entry which is preliminary data.</text>
</comment>
<accession>A0A401YHG0</accession>